<dbReference type="InterPro" id="IPR000873">
    <property type="entry name" value="AMP-dep_synth/lig_dom"/>
</dbReference>
<dbReference type="HOGENOM" id="CLU_000022_2_12_5"/>
<dbReference type="GO" id="GO:0016874">
    <property type="term" value="F:ligase activity"/>
    <property type="evidence" value="ECO:0007669"/>
    <property type="project" value="UniProtKB-KW"/>
</dbReference>
<keyword evidence="2" id="KW-0436">Ligase</keyword>
<dbReference type="Pfam" id="PF00501">
    <property type="entry name" value="AMP-binding"/>
    <property type="match status" value="1"/>
</dbReference>
<dbReference type="PROSITE" id="PS00455">
    <property type="entry name" value="AMP_BINDING"/>
    <property type="match status" value="1"/>
</dbReference>
<dbReference type="Proteomes" id="UP000004291">
    <property type="component" value="Chromosome"/>
</dbReference>
<evidence type="ECO:0000313" key="3">
    <source>
        <dbReference type="Proteomes" id="UP000004291"/>
    </source>
</evidence>
<protein>
    <submittedName>
        <fullName evidence="2">Acyl-CoA synthetase (AMP-forming)/AMP-acid ligase II</fullName>
    </submittedName>
</protein>
<dbReference type="InterPro" id="IPR020459">
    <property type="entry name" value="AMP-binding"/>
</dbReference>
<dbReference type="STRING" id="411684.HPDFL43_11521"/>
<dbReference type="Gene3D" id="3.30.300.30">
    <property type="match status" value="1"/>
</dbReference>
<dbReference type="GO" id="GO:0005737">
    <property type="term" value="C:cytoplasm"/>
    <property type="evidence" value="ECO:0007669"/>
    <property type="project" value="TreeGrafter"/>
</dbReference>
<dbReference type="SUPFAM" id="SSF56801">
    <property type="entry name" value="Acetyl-CoA synthetase-like"/>
    <property type="match status" value="1"/>
</dbReference>
<comment type="caution">
    <text evidence="2">The sequence shown here is derived from an EMBL/GenBank/DDBJ whole genome shotgun (WGS) entry which is preliminary data.</text>
</comment>
<sequence>MMTDFNPALGFYKSAKERPDNVVLSVGGSSFTYADMEARVSHLAHHLRAGRNSGRVGILGTRSLEAYVGILASCWAGSAYVPLNLKWPEARLIALLDELELDALVVDRNGVNLLTPSVLEKAPRLIYISDSTETPEPAGGQTITRFEDLPASVMPEPAEMTADDLAYVIFTSGTTGLPKGVMISAANLASYLDQSELWTGYTPQDRIGEACDVTFDLSVHNLFLCTRAAASLHVMAQLELMAPSRFIRRHELTVWMSVPTVIGLMRTTGALQDGIFPSLRLSIFCGEPLPVKAAQAWAKATPNGRVDNIYGPTEATVICTRQTLTVPPVETPSRGILAIGAPYETMKVEIFDENQNPLPDNTPGEIALAGPQVGIGYFGRPDLTDKQFRMIRGERWYLTGDLGSRGENGVFHHLGRVDNQIKLKGNRIELEEVDMHLRAAAGTELAATVAWPVTFGSAEGLVSFVAGSSRSSDEILSAMLQALPRYMVPGAIRLVDTLPQNANGKIDRRALFESLDQEESGDQAKRAAG</sequence>
<keyword evidence="3" id="KW-1185">Reference proteome</keyword>
<feature type="domain" description="AMP-dependent synthetase/ligase" evidence="1">
    <location>
        <begin position="12"/>
        <end position="378"/>
    </location>
</feature>
<name>A9DB11_HOEPD</name>
<gene>
    <name evidence="2" type="ORF">HPDFL43_11521</name>
</gene>
<dbReference type="PANTHER" id="PTHR45527">
    <property type="entry name" value="NONRIBOSOMAL PEPTIDE SYNTHETASE"/>
    <property type="match status" value="1"/>
</dbReference>
<dbReference type="PANTHER" id="PTHR45527:SF1">
    <property type="entry name" value="FATTY ACID SYNTHASE"/>
    <property type="match status" value="1"/>
</dbReference>
<dbReference type="Gene3D" id="3.40.50.12780">
    <property type="entry name" value="N-terminal domain of ligase-like"/>
    <property type="match status" value="1"/>
</dbReference>
<evidence type="ECO:0000259" key="1">
    <source>
        <dbReference type="Pfam" id="PF00501"/>
    </source>
</evidence>
<dbReference type="RefSeq" id="WP_007198075.1">
    <property type="nucleotide sequence ID" value="NZ_CM002917.1"/>
</dbReference>
<dbReference type="OrthoDB" id="9803968at2"/>
<proteinExistence type="predicted"/>
<dbReference type="PRINTS" id="PR00154">
    <property type="entry name" value="AMPBINDING"/>
</dbReference>
<reference evidence="2 3" key="2">
    <citation type="submission" date="2012-06" db="EMBL/GenBank/DDBJ databases">
        <authorList>
            <person name="Fiebig A."/>
        </authorList>
    </citation>
    <scope>NUCLEOTIDE SEQUENCE [LARGE SCALE GENOMIC DNA]</scope>
    <source>
        <strain evidence="2 3">DFL-43</strain>
    </source>
</reference>
<reference evidence="2 3" key="1">
    <citation type="submission" date="2007-10" db="EMBL/GenBank/DDBJ databases">
        <authorList>
            <person name="Wagner-Dobler I."/>
            <person name="Ferriera S."/>
            <person name="Johnson J."/>
            <person name="Kravitz S."/>
            <person name="Beeson K."/>
            <person name="Sutton G."/>
            <person name="Rogers Y.-H."/>
            <person name="Friedman R."/>
            <person name="Frazier M."/>
            <person name="Venter J.C."/>
        </authorList>
    </citation>
    <scope>NUCLEOTIDE SEQUENCE [LARGE SCALE GENOMIC DNA]</scope>
    <source>
        <strain evidence="2 3">DFL-43</strain>
    </source>
</reference>
<dbReference type="AlphaFoldDB" id="A9DB11"/>
<dbReference type="GO" id="GO:0043041">
    <property type="term" value="P:amino acid activation for nonribosomal peptide biosynthetic process"/>
    <property type="evidence" value="ECO:0007669"/>
    <property type="project" value="TreeGrafter"/>
</dbReference>
<dbReference type="EMBL" id="ABIA03000004">
    <property type="protein sequence ID" value="EDQ32426.1"/>
    <property type="molecule type" value="Genomic_DNA"/>
</dbReference>
<dbReference type="eggNOG" id="COG1020">
    <property type="taxonomic scope" value="Bacteria"/>
</dbReference>
<evidence type="ECO:0000313" key="2">
    <source>
        <dbReference type="EMBL" id="EDQ32426.1"/>
    </source>
</evidence>
<dbReference type="InterPro" id="IPR042099">
    <property type="entry name" value="ANL_N_sf"/>
</dbReference>
<dbReference type="GO" id="GO:0044550">
    <property type="term" value="P:secondary metabolite biosynthetic process"/>
    <property type="evidence" value="ECO:0007669"/>
    <property type="project" value="TreeGrafter"/>
</dbReference>
<organism evidence="2 3">
    <name type="scientific">Hoeflea phototrophica (strain DSM 17068 / NCIMB 14078 / DFL-43)</name>
    <dbReference type="NCBI Taxonomy" id="411684"/>
    <lineage>
        <taxon>Bacteria</taxon>
        <taxon>Pseudomonadati</taxon>
        <taxon>Pseudomonadota</taxon>
        <taxon>Alphaproteobacteria</taxon>
        <taxon>Hyphomicrobiales</taxon>
        <taxon>Rhizobiaceae</taxon>
        <taxon>Hoeflea</taxon>
    </lineage>
</organism>
<accession>A9DB11</accession>
<dbReference type="InterPro" id="IPR045851">
    <property type="entry name" value="AMP-bd_C_sf"/>
</dbReference>
<dbReference type="GO" id="GO:0031177">
    <property type="term" value="F:phosphopantetheine binding"/>
    <property type="evidence" value="ECO:0007669"/>
    <property type="project" value="TreeGrafter"/>
</dbReference>
<dbReference type="InterPro" id="IPR020845">
    <property type="entry name" value="AMP-binding_CS"/>
</dbReference>